<reference evidence="1 2" key="1">
    <citation type="journal article" date="2015" name="Mol. Plant Microbe Interact.">
        <title>Genome, transcriptome, and functional analyses of Penicillium expansum provide new insights into secondary metabolism and pathogenicity.</title>
        <authorList>
            <person name="Ballester A.R."/>
            <person name="Marcet-Houben M."/>
            <person name="Levin E."/>
            <person name="Sela N."/>
            <person name="Selma-Lazaro C."/>
            <person name="Carmona L."/>
            <person name="Wisniewski M."/>
            <person name="Droby S."/>
            <person name="Gonzalez-Candelas L."/>
            <person name="Gabaldon T."/>
        </authorList>
    </citation>
    <scope>NUCLEOTIDE SEQUENCE [LARGE SCALE GENOMIC DNA]</scope>
    <source>
        <strain evidence="1 2">MD-8</strain>
    </source>
</reference>
<dbReference type="Proteomes" id="UP000030143">
    <property type="component" value="Unassembled WGS sequence"/>
</dbReference>
<dbReference type="AlphaFoldDB" id="A0A0A2I778"/>
<accession>A0A0A2I778</accession>
<dbReference type="GeneID" id="27673217"/>
<dbReference type="OrthoDB" id="10331100at2759"/>
<evidence type="ECO:0000313" key="1">
    <source>
        <dbReference type="EMBL" id="KGO55799.1"/>
    </source>
</evidence>
<keyword evidence="2" id="KW-1185">Reference proteome</keyword>
<sequence length="51" mass="5503">MSLYVVQLIAIDVEVCKWGIGHGYFENGGPTLYSLTGTVHADVRTGSRHGP</sequence>
<proteinExistence type="predicted"/>
<dbReference type="VEuPathDB" id="FungiDB:PEXP_043100"/>
<organism evidence="1 2">
    <name type="scientific">Penicillium expansum</name>
    <name type="common">Blue mold rot fungus</name>
    <dbReference type="NCBI Taxonomy" id="27334"/>
    <lineage>
        <taxon>Eukaryota</taxon>
        <taxon>Fungi</taxon>
        <taxon>Dikarya</taxon>
        <taxon>Ascomycota</taxon>
        <taxon>Pezizomycotina</taxon>
        <taxon>Eurotiomycetes</taxon>
        <taxon>Eurotiomycetidae</taxon>
        <taxon>Eurotiales</taxon>
        <taxon>Aspergillaceae</taxon>
        <taxon>Penicillium</taxon>
    </lineage>
</organism>
<comment type="caution">
    <text evidence="1">The sequence shown here is derived from an EMBL/GenBank/DDBJ whole genome shotgun (WGS) entry which is preliminary data.</text>
</comment>
<name>A0A0A2I778_PENEN</name>
<evidence type="ECO:0000313" key="2">
    <source>
        <dbReference type="Proteomes" id="UP000030143"/>
    </source>
</evidence>
<protein>
    <submittedName>
        <fullName evidence="1">Uncharacterized protein</fullName>
    </submittedName>
</protein>
<dbReference type="RefSeq" id="XP_016597772.1">
    <property type="nucleotide sequence ID" value="XM_016737798.1"/>
</dbReference>
<dbReference type="HOGENOM" id="CLU_3107110_0_0_1"/>
<dbReference type="PhylomeDB" id="A0A0A2I778"/>
<gene>
    <name evidence="1" type="ORF">PEX2_005210</name>
</gene>
<dbReference type="EMBL" id="JQFZ01000181">
    <property type="protein sequence ID" value="KGO55799.1"/>
    <property type="molecule type" value="Genomic_DNA"/>
</dbReference>